<proteinExistence type="predicted"/>
<dbReference type="InterPro" id="IPR052746">
    <property type="entry name" value="MlaB_ABC_Transporter"/>
</dbReference>
<protein>
    <submittedName>
        <fullName evidence="2">STAS domain-containing protein</fullName>
    </submittedName>
</protein>
<dbReference type="AlphaFoldDB" id="A0A974SNK3"/>
<dbReference type="EMBL" id="CP064781">
    <property type="protein sequence ID" value="QRJ63143.1"/>
    <property type="molecule type" value="Genomic_DNA"/>
</dbReference>
<keyword evidence="3" id="KW-1185">Reference proteome</keyword>
<dbReference type="Proteomes" id="UP000663444">
    <property type="component" value="Chromosome"/>
</dbReference>
<reference evidence="2" key="1">
    <citation type="submission" date="2020-11" db="EMBL/GenBank/DDBJ databases">
        <title>Azospira restricta DSM 18626 genome sequence.</title>
        <authorList>
            <person name="Moe W.M."/>
        </authorList>
    </citation>
    <scope>NUCLEOTIDE SEQUENCE</scope>
    <source>
        <strain evidence="2">DSM 18626</strain>
    </source>
</reference>
<gene>
    <name evidence="2" type="ORF">IWH25_15525</name>
</gene>
<accession>A0A974SNK3</accession>
<organism evidence="2 3">
    <name type="scientific">Azospira restricta</name>
    <dbReference type="NCBI Taxonomy" id="404405"/>
    <lineage>
        <taxon>Bacteria</taxon>
        <taxon>Pseudomonadati</taxon>
        <taxon>Pseudomonadota</taxon>
        <taxon>Betaproteobacteria</taxon>
        <taxon>Rhodocyclales</taxon>
        <taxon>Rhodocyclaceae</taxon>
        <taxon>Azospira</taxon>
    </lineage>
</organism>
<dbReference type="PROSITE" id="PS50801">
    <property type="entry name" value="STAS"/>
    <property type="match status" value="1"/>
</dbReference>
<dbReference type="Gene3D" id="3.30.750.24">
    <property type="entry name" value="STAS domain"/>
    <property type="match status" value="1"/>
</dbReference>
<dbReference type="InterPro" id="IPR058548">
    <property type="entry name" value="MlaB-like_STAS"/>
</dbReference>
<dbReference type="PANTHER" id="PTHR35849:SF2">
    <property type="entry name" value="BLR2341 PROTEIN"/>
    <property type="match status" value="1"/>
</dbReference>
<evidence type="ECO:0000313" key="2">
    <source>
        <dbReference type="EMBL" id="QRJ63143.1"/>
    </source>
</evidence>
<dbReference type="Pfam" id="PF13466">
    <property type="entry name" value="STAS_2"/>
    <property type="match status" value="1"/>
</dbReference>
<dbReference type="PANTHER" id="PTHR35849">
    <property type="entry name" value="BLR2341 PROTEIN"/>
    <property type="match status" value="1"/>
</dbReference>
<dbReference type="CDD" id="cd07043">
    <property type="entry name" value="STAS_anti-anti-sigma_factors"/>
    <property type="match status" value="1"/>
</dbReference>
<sequence>MGLRIEEAGRACRVVIDGDLTVANAAEVGDALGVAVLGHDETEVDLAGVEEMDSAGLQIMLAAKRCAGRTVRFVNHSAAVLSLLELANLGQQLGDPLLFRASDGRA</sequence>
<evidence type="ECO:0000259" key="1">
    <source>
        <dbReference type="PROSITE" id="PS50801"/>
    </source>
</evidence>
<dbReference type="RefSeq" id="WP_203386672.1">
    <property type="nucleotide sequence ID" value="NZ_CP064781.1"/>
</dbReference>
<dbReference type="InterPro" id="IPR002645">
    <property type="entry name" value="STAS_dom"/>
</dbReference>
<dbReference type="KEGG" id="ares:IWH25_15525"/>
<evidence type="ECO:0000313" key="3">
    <source>
        <dbReference type="Proteomes" id="UP000663444"/>
    </source>
</evidence>
<dbReference type="SUPFAM" id="SSF52091">
    <property type="entry name" value="SpoIIaa-like"/>
    <property type="match status" value="1"/>
</dbReference>
<feature type="domain" description="STAS" evidence="1">
    <location>
        <begin position="14"/>
        <end position="106"/>
    </location>
</feature>
<name>A0A974SNK3_9RHOO</name>
<dbReference type="InterPro" id="IPR036513">
    <property type="entry name" value="STAS_dom_sf"/>
</dbReference>